<proteinExistence type="predicted"/>
<organism evidence="1 2">
    <name type="scientific">Solanum bulbocastanum</name>
    <name type="common">Wild potato</name>
    <dbReference type="NCBI Taxonomy" id="147425"/>
    <lineage>
        <taxon>Eukaryota</taxon>
        <taxon>Viridiplantae</taxon>
        <taxon>Streptophyta</taxon>
        <taxon>Embryophyta</taxon>
        <taxon>Tracheophyta</taxon>
        <taxon>Spermatophyta</taxon>
        <taxon>Magnoliopsida</taxon>
        <taxon>eudicotyledons</taxon>
        <taxon>Gunneridae</taxon>
        <taxon>Pentapetalae</taxon>
        <taxon>asterids</taxon>
        <taxon>lamiids</taxon>
        <taxon>Solanales</taxon>
        <taxon>Solanaceae</taxon>
        <taxon>Solanoideae</taxon>
        <taxon>Solaneae</taxon>
        <taxon>Solanum</taxon>
    </lineage>
</organism>
<name>A0AAN8TPI3_SOLBU</name>
<dbReference type="AlphaFoldDB" id="A0AAN8TPI3"/>
<reference evidence="1 2" key="1">
    <citation type="submission" date="2024-02" db="EMBL/GenBank/DDBJ databases">
        <title>de novo genome assembly of Solanum bulbocastanum strain 11H21.</title>
        <authorList>
            <person name="Hosaka A.J."/>
        </authorList>
    </citation>
    <scope>NUCLEOTIDE SEQUENCE [LARGE SCALE GENOMIC DNA]</scope>
    <source>
        <tissue evidence="1">Young leaves</tissue>
    </source>
</reference>
<comment type="caution">
    <text evidence="1">The sequence shown here is derived from an EMBL/GenBank/DDBJ whole genome shotgun (WGS) entry which is preliminary data.</text>
</comment>
<dbReference type="InterPro" id="IPR012334">
    <property type="entry name" value="Pectin_lyas_fold"/>
</dbReference>
<evidence type="ECO:0000313" key="1">
    <source>
        <dbReference type="EMBL" id="KAK6791399.1"/>
    </source>
</evidence>
<sequence>MPGIKPTALQFYGSSNVTVIGITIHNSPQCHLKFDNCIGVSISVSHPLVIVLILMESTYRTPKMSL</sequence>
<dbReference type="InterPro" id="IPR011050">
    <property type="entry name" value="Pectin_lyase_fold/virulence"/>
</dbReference>
<dbReference type="Gene3D" id="2.160.20.10">
    <property type="entry name" value="Single-stranded right-handed beta-helix, Pectin lyase-like"/>
    <property type="match status" value="1"/>
</dbReference>
<dbReference type="Proteomes" id="UP001371456">
    <property type="component" value="Unassembled WGS sequence"/>
</dbReference>
<evidence type="ECO:0000313" key="2">
    <source>
        <dbReference type="Proteomes" id="UP001371456"/>
    </source>
</evidence>
<dbReference type="SUPFAM" id="SSF51126">
    <property type="entry name" value="Pectin lyase-like"/>
    <property type="match status" value="1"/>
</dbReference>
<protein>
    <submittedName>
        <fullName evidence="1">Uncharacterized protein</fullName>
    </submittedName>
</protein>
<dbReference type="EMBL" id="JBANQN010000004">
    <property type="protein sequence ID" value="KAK6791399.1"/>
    <property type="molecule type" value="Genomic_DNA"/>
</dbReference>
<accession>A0AAN8TPI3</accession>
<keyword evidence="2" id="KW-1185">Reference proteome</keyword>
<gene>
    <name evidence="1" type="ORF">RDI58_010480</name>
</gene>